<evidence type="ECO:0000256" key="5">
    <source>
        <dbReference type="ARBA" id="ARBA00022670"/>
    </source>
</evidence>
<dbReference type="AlphaFoldDB" id="A0A956NFH1"/>
<evidence type="ECO:0000259" key="8">
    <source>
        <dbReference type="PROSITE" id="PS00631"/>
    </source>
</evidence>
<dbReference type="Pfam" id="PF00883">
    <property type="entry name" value="Peptidase_M17"/>
    <property type="match status" value="1"/>
</dbReference>
<keyword evidence="7" id="KW-0464">Manganese</keyword>
<feature type="binding site" evidence="7">
    <location>
        <position position="355"/>
    </location>
    <ligand>
        <name>Mn(2+)</name>
        <dbReference type="ChEBI" id="CHEBI:29035"/>
        <label>2</label>
    </ligand>
</feature>
<dbReference type="GO" id="GO:0006508">
    <property type="term" value="P:proteolysis"/>
    <property type="evidence" value="ECO:0007669"/>
    <property type="project" value="UniProtKB-KW"/>
</dbReference>
<dbReference type="InterPro" id="IPR000819">
    <property type="entry name" value="Peptidase_M17_C"/>
</dbReference>
<dbReference type="GO" id="GO:0030145">
    <property type="term" value="F:manganese ion binding"/>
    <property type="evidence" value="ECO:0007669"/>
    <property type="project" value="UniProtKB-UniRule"/>
</dbReference>
<evidence type="ECO:0000256" key="7">
    <source>
        <dbReference type="HAMAP-Rule" id="MF_00181"/>
    </source>
</evidence>
<proteinExistence type="inferred from homology"/>
<feature type="binding site" evidence="7">
    <location>
        <position position="276"/>
    </location>
    <ligand>
        <name>Mn(2+)</name>
        <dbReference type="ChEBI" id="CHEBI:29035"/>
        <label>1</label>
    </ligand>
</feature>
<dbReference type="NCBIfam" id="NF002073">
    <property type="entry name" value="PRK00913.1-2"/>
    <property type="match status" value="1"/>
</dbReference>
<evidence type="ECO:0000256" key="4">
    <source>
        <dbReference type="ARBA" id="ARBA00022438"/>
    </source>
</evidence>
<dbReference type="GO" id="GO:0070006">
    <property type="term" value="F:metalloaminopeptidase activity"/>
    <property type="evidence" value="ECO:0007669"/>
    <property type="project" value="InterPro"/>
</dbReference>
<evidence type="ECO:0000256" key="1">
    <source>
        <dbReference type="ARBA" id="ARBA00000135"/>
    </source>
</evidence>
<dbReference type="EC" id="3.4.11.10" evidence="7"/>
<dbReference type="PANTHER" id="PTHR11963:SF23">
    <property type="entry name" value="CYTOSOL AMINOPEPTIDASE"/>
    <property type="match status" value="1"/>
</dbReference>
<feature type="binding site" evidence="7">
    <location>
        <position position="276"/>
    </location>
    <ligand>
        <name>Mn(2+)</name>
        <dbReference type="ChEBI" id="CHEBI:29035"/>
        <label>2</label>
    </ligand>
</feature>
<dbReference type="InterPro" id="IPR011356">
    <property type="entry name" value="Leucine_aapep/pepB"/>
</dbReference>
<comment type="subcellular location">
    <subcellularLocation>
        <location evidence="7">Cytoplasm</location>
    </subcellularLocation>
</comment>
<dbReference type="PRINTS" id="PR00481">
    <property type="entry name" value="LAMNOPPTDASE"/>
</dbReference>
<reference evidence="9" key="1">
    <citation type="submission" date="2020-04" db="EMBL/GenBank/DDBJ databases">
        <authorList>
            <person name="Zhang T."/>
        </authorList>
    </citation>
    <scope>NUCLEOTIDE SEQUENCE</scope>
    <source>
        <strain evidence="9">HKST-UBA02</strain>
    </source>
</reference>
<feature type="active site" evidence="7">
    <location>
        <position position="357"/>
    </location>
</feature>
<accession>A0A956NFH1</accession>
<dbReference type="Gene3D" id="3.40.220.10">
    <property type="entry name" value="Leucine Aminopeptidase, subunit E, domain 1"/>
    <property type="match status" value="1"/>
</dbReference>
<name>A0A956NFH1_UNCEI</name>
<dbReference type="PROSITE" id="PS00631">
    <property type="entry name" value="CYTOSOL_AP"/>
    <property type="match status" value="1"/>
</dbReference>
<comment type="similarity">
    <text evidence="3 7">Belongs to the peptidase M17 family.</text>
</comment>
<dbReference type="Proteomes" id="UP000739538">
    <property type="component" value="Unassembled WGS sequence"/>
</dbReference>
<dbReference type="EMBL" id="JAGQHS010000038">
    <property type="protein sequence ID" value="MCA9755999.1"/>
    <property type="molecule type" value="Genomic_DNA"/>
</dbReference>
<dbReference type="PANTHER" id="PTHR11963">
    <property type="entry name" value="LEUCINE AMINOPEPTIDASE-RELATED"/>
    <property type="match status" value="1"/>
</dbReference>
<sequence>MSKTTVRKIEAINGPGTEPLGDTLVLPIAKGSTTVPEPWNGMFTSPSDPVRVLVGSGDFKGDLGEVAVAYRGEGQPSRVLLVGMGDAAQFSRERLRVVVAAGARRALDLATAELTVSLDSLPGNDTASAVVEAAAEAVYLGTYRFDAPKASDSAGERALSVVRLSRSGLSEGDANAAAQRGLHRAAGTNLARDLGHTPANLMTPTHLAERAEMLASQYDLDFTVFGREEAERLGMGAFLGVTQGSVQPPQMIFLRYDCGNPDAPTVGLVGKGITFDSGGISLKPSAKMDEMKYDMCGAAAVLGTMSAVRPLGIGVNVIAAVAAAENMPSGTATKPGDVHTSYSGKTIEVLNTDAEGRLVLADALSYVVRNHKPAALLDYATLTGAVITALGHYGAAVLSNDDPLWQRIERAGETSGDRVWRLPIWEEMPDHLRTPFADLKNIADGNAGAGTIAAGAFLREFVEGTPWAHIDIAGTAWWDKDRPHIPKGASGYGVRLTLDVLSGIAG</sequence>
<feature type="domain" description="Cytosol aminopeptidase" evidence="8">
    <location>
        <begin position="351"/>
        <end position="358"/>
    </location>
</feature>
<dbReference type="SUPFAM" id="SSF53187">
    <property type="entry name" value="Zn-dependent exopeptidases"/>
    <property type="match status" value="1"/>
</dbReference>
<feature type="binding site" evidence="7">
    <location>
        <position position="353"/>
    </location>
    <ligand>
        <name>Mn(2+)</name>
        <dbReference type="ChEBI" id="CHEBI:29035"/>
        <label>1</label>
    </ligand>
</feature>
<dbReference type="Pfam" id="PF02789">
    <property type="entry name" value="Peptidase_M17_N"/>
    <property type="match status" value="1"/>
</dbReference>
<dbReference type="InterPro" id="IPR008283">
    <property type="entry name" value="Peptidase_M17_N"/>
</dbReference>
<dbReference type="SUPFAM" id="SSF52949">
    <property type="entry name" value="Macro domain-like"/>
    <property type="match status" value="1"/>
</dbReference>
<dbReference type="CDD" id="cd00433">
    <property type="entry name" value="Peptidase_M17"/>
    <property type="match status" value="1"/>
</dbReference>
<evidence type="ECO:0000313" key="10">
    <source>
        <dbReference type="Proteomes" id="UP000739538"/>
    </source>
</evidence>
<comment type="function">
    <text evidence="7">Presumably involved in the processing and regular turnover of intracellular proteins. Catalyzes the removal of unsubstituted N-terminal amino acids from various peptides.</text>
</comment>
<feature type="active site" evidence="7">
    <location>
        <position position="283"/>
    </location>
</feature>
<keyword evidence="6 7" id="KW-0378">Hydrolase</keyword>
<keyword evidence="5 7" id="KW-0645">Protease</keyword>
<dbReference type="InterPro" id="IPR023042">
    <property type="entry name" value="Peptidase_M17_leu_NH2_pept"/>
</dbReference>
<feature type="binding site" evidence="7">
    <location>
        <position position="294"/>
    </location>
    <ligand>
        <name>Mn(2+)</name>
        <dbReference type="ChEBI" id="CHEBI:29035"/>
        <label>2</label>
    </ligand>
</feature>
<feature type="binding site" evidence="7">
    <location>
        <position position="271"/>
    </location>
    <ligand>
        <name>Mn(2+)</name>
        <dbReference type="ChEBI" id="CHEBI:29035"/>
        <label>2</label>
    </ligand>
</feature>
<protein>
    <recommendedName>
        <fullName evidence="7">Probable cytosol aminopeptidase</fullName>
        <ecNumber evidence="7">3.4.11.1</ecNumber>
    </recommendedName>
    <alternativeName>
        <fullName evidence="7">Leucine aminopeptidase</fullName>
        <shortName evidence="7">LAP</shortName>
        <ecNumber evidence="7">3.4.11.10</ecNumber>
    </alternativeName>
    <alternativeName>
        <fullName evidence="7">Leucyl aminopeptidase</fullName>
    </alternativeName>
</protein>
<feature type="binding site" evidence="7">
    <location>
        <position position="355"/>
    </location>
    <ligand>
        <name>Mn(2+)</name>
        <dbReference type="ChEBI" id="CHEBI:29035"/>
        <label>1</label>
    </ligand>
</feature>
<evidence type="ECO:0000256" key="6">
    <source>
        <dbReference type="ARBA" id="ARBA00022801"/>
    </source>
</evidence>
<dbReference type="NCBIfam" id="NF002074">
    <property type="entry name" value="PRK00913.1-4"/>
    <property type="match status" value="1"/>
</dbReference>
<keyword evidence="7" id="KW-0963">Cytoplasm</keyword>
<evidence type="ECO:0000256" key="3">
    <source>
        <dbReference type="ARBA" id="ARBA00009528"/>
    </source>
</evidence>
<dbReference type="Gene3D" id="3.40.630.10">
    <property type="entry name" value="Zn peptidases"/>
    <property type="match status" value="1"/>
</dbReference>
<reference evidence="9" key="2">
    <citation type="journal article" date="2021" name="Microbiome">
        <title>Successional dynamics and alternative stable states in a saline activated sludge microbial community over 9 years.</title>
        <authorList>
            <person name="Wang Y."/>
            <person name="Ye J."/>
            <person name="Ju F."/>
            <person name="Liu L."/>
            <person name="Boyd J.A."/>
            <person name="Deng Y."/>
            <person name="Parks D.H."/>
            <person name="Jiang X."/>
            <person name="Yin X."/>
            <person name="Woodcroft B.J."/>
            <person name="Tyson G.W."/>
            <person name="Hugenholtz P."/>
            <person name="Polz M.F."/>
            <person name="Zhang T."/>
        </authorList>
    </citation>
    <scope>NUCLEOTIDE SEQUENCE</scope>
    <source>
        <strain evidence="9">HKST-UBA02</strain>
    </source>
</reference>
<evidence type="ECO:0000313" key="9">
    <source>
        <dbReference type="EMBL" id="MCA9755999.1"/>
    </source>
</evidence>
<comment type="caution">
    <text evidence="9">The sequence shown here is derived from an EMBL/GenBank/DDBJ whole genome shotgun (WGS) entry which is preliminary data.</text>
</comment>
<dbReference type="GO" id="GO:0005737">
    <property type="term" value="C:cytoplasm"/>
    <property type="evidence" value="ECO:0007669"/>
    <property type="project" value="UniProtKB-SubCell"/>
</dbReference>
<organism evidence="9 10">
    <name type="scientific">Eiseniibacteriota bacterium</name>
    <dbReference type="NCBI Taxonomy" id="2212470"/>
    <lineage>
        <taxon>Bacteria</taxon>
        <taxon>Candidatus Eiseniibacteriota</taxon>
    </lineage>
</organism>
<keyword evidence="4 7" id="KW-0031">Aminopeptidase</keyword>
<gene>
    <name evidence="7" type="primary">pepA</name>
    <name evidence="9" type="ORF">KDA27_09375</name>
</gene>
<comment type="cofactor">
    <cofactor evidence="7">
        <name>Mn(2+)</name>
        <dbReference type="ChEBI" id="CHEBI:29035"/>
    </cofactor>
    <text evidence="7">Binds 2 manganese ions per subunit.</text>
</comment>
<dbReference type="EC" id="3.4.11.1" evidence="7"/>
<keyword evidence="7" id="KW-0479">Metal-binding</keyword>
<dbReference type="HAMAP" id="MF_00181">
    <property type="entry name" value="Cytosol_peptidase_M17"/>
    <property type="match status" value="1"/>
</dbReference>
<comment type="catalytic activity">
    <reaction evidence="2 7">
        <text>Release of an N-terminal amino acid, preferentially leucine, but not glutamic or aspartic acids.</text>
        <dbReference type="EC" id="3.4.11.10"/>
    </reaction>
</comment>
<dbReference type="InterPro" id="IPR043472">
    <property type="entry name" value="Macro_dom-like"/>
</dbReference>
<evidence type="ECO:0000256" key="2">
    <source>
        <dbReference type="ARBA" id="ARBA00000967"/>
    </source>
</evidence>
<comment type="catalytic activity">
    <reaction evidence="1 7">
        <text>Release of an N-terminal amino acid, Xaa-|-Yaa-, in which Xaa is preferably Leu, but may be other amino acids including Pro although not Arg or Lys, and Yaa may be Pro. Amino acid amides and methyl esters are also readily hydrolyzed, but rates on arylamides are exceedingly low.</text>
        <dbReference type="EC" id="3.4.11.1"/>
    </reaction>
</comment>